<dbReference type="PANTHER" id="PTHR46470:SF2">
    <property type="entry name" value="GLYCERALDEHYDE 3-PHOSPHATE PHOSPHATASE"/>
    <property type="match status" value="1"/>
</dbReference>
<dbReference type="InterPro" id="IPR006439">
    <property type="entry name" value="HAD-SF_hydro_IA"/>
</dbReference>
<protein>
    <submittedName>
        <fullName evidence="5">HAD family hydrolase</fullName>
    </submittedName>
</protein>
<dbReference type="InterPro" id="IPR051400">
    <property type="entry name" value="HAD-like_hydrolase"/>
</dbReference>
<dbReference type="PANTHER" id="PTHR46470">
    <property type="entry name" value="N-ACYLNEURAMINATE-9-PHOSPHATASE"/>
    <property type="match status" value="1"/>
</dbReference>
<evidence type="ECO:0000256" key="4">
    <source>
        <dbReference type="ARBA" id="ARBA00022842"/>
    </source>
</evidence>
<keyword evidence="4" id="KW-0460">Magnesium</keyword>
<sequence length="170" mass="18755">MTLDDLGYRSKREVFPALVQEFGLAVSPEELFADFGLLLRQAQPMPHAAEVLAELRRRDVRLGLVTNGWSAVQRECLERCGLSGAFGVVLISEEVGLSKPDPRIYTLALDELEVTAEDAWFVGDSPRNDIQGPQEVGLRAAYLPGGHPLTSEQPDAVLRGLRDVLDLSEW</sequence>
<dbReference type="EMBL" id="RXPE01000006">
    <property type="protein sequence ID" value="RTR28611.1"/>
    <property type="molecule type" value="Genomic_DNA"/>
</dbReference>
<dbReference type="GO" id="GO:0044281">
    <property type="term" value="P:small molecule metabolic process"/>
    <property type="evidence" value="ECO:0007669"/>
    <property type="project" value="UniProtKB-ARBA"/>
</dbReference>
<dbReference type="Proteomes" id="UP000277766">
    <property type="component" value="Unassembled WGS sequence"/>
</dbReference>
<evidence type="ECO:0000256" key="2">
    <source>
        <dbReference type="ARBA" id="ARBA00022723"/>
    </source>
</evidence>
<keyword evidence="6" id="KW-1185">Reference proteome</keyword>
<dbReference type="InterPro" id="IPR023214">
    <property type="entry name" value="HAD_sf"/>
</dbReference>
<dbReference type="AlphaFoldDB" id="A0A431VZA7"/>
<dbReference type="GO" id="GO:0046872">
    <property type="term" value="F:metal ion binding"/>
    <property type="evidence" value="ECO:0007669"/>
    <property type="project" value="UniProtKB-KW"/>
</dbReference>
<proteinExistence type="predicted"/>
<dbReference type="RefSeq" id="WP_126351560.1">
    <property type="nucleotide sequence ID" value="NZ_CP086380.1"/>
</dbReference>
<keyword evidence="2" id="KW-0479">Metal-binding</keyword>
<name>A0A431VZA7_9DEIO</name>
<dbReference type="OrthoDB" id="9809962at2"/>
<evidence type="ECO:0000313" key="5">
    <source>
        <dbReference type="EMBL" id="RTR28611.1"/>
    </source>
</evidence>
<gene>
    <name evidence="5" type="ORF">EJ104_04445</name>
</gene>
<evidence type="ECO:0000256" key="3">
    <source>
        <dbReference type="ARBA" id="ARBA00022801"/>
    </source>
</evidence>
<reference evidence="5 6" key="1">
    <citation type="submission" date="2018-12" db="EMBL/GenBank/DDBJ databases">
        <title>Deinococcus radiophilus ATCC 27603 genome sequencing and assembly.</title>
        <authorList>
            <person name="Maclea K.S."/>
            <person name="Maynard C.R."/>
        </authorList>
    </citation>
    <scope>NUCLEOTIDE SEQUENCE [LARGE SCALE GENOMIC DNA]</scope>
    <source>
        <strain evidence="5 6">ATCC 27603</strain>
    </source>
</reference>
<dbReference type="GO" id="GO:0016791">
    <property type="term" value="F:phosphatase activity"/>
    <property type="evidence" value="ECO:0007669"/>
    <property type="project" value="TreeGrafter"/>
</dbReference>
<comment type="caution">
    <text evidence="5">The sequence shown here is derived from an EMBL/GenBank/DDBJ whole genome shotgun (WGS) entry which is preliminary data.</text>
</comment>
<evidence type="ECO:0000313" key="6">
    <source>
        <dbReference type="Proteomes" id="UP000277766"/>
    </source>
</evidence>
<dbReference type="NCBIfam" id="TIGR01549">
    <property type="entry name" value="HAD-SF-IA-v1"/>
    <property type="match status" value="1"/>
</dbReference>
<dbReference type="NCBIfam" id="TIGR01509">
    <property type="entry name" value="HAD-SF-IA-v3"/>
    <property type="match status" value="1"/>
</dbReference>
<organism evidence="5 6">
    <name type="scientific">Deinococcus radiophilus</name>
    <dbReference type="NCBI Taxonomy" id="32062"/>
    <lineage>
        <taxon>Bacteria</taxon>
        <taxon>Thermotogati</taxon>
        <taxon>Deinococcota</taxon>
        <taxon>Deinococci</taxon>
        <taxon>Deinococcales</taxon>
        <taxon>Deinococcaceae</taxon>
        <taxon>Deinococcus</taxon>
    </lineage>
</organism>
<dbReference type="InterPro" id="IPR036412">
    <property type="entry name" value="HAD-like_sf"/>
</dbReference>
<comment type="cofactor">
    <cofactor evidence="1">
        <name>Mg(2+)</name>
        <dbReference type="ChEBI" id="CHEBI:18420"/>
    </cofactor>
</comment>
<keyword evidence="3 5" id="KW-0378">Hydrolase</keyword>
<dbReference type="SUPFAM" id="SSF56784">
    <property type="entry name" value="HAD-like"/>
    <property type="match status" value="1"/>
</dbReference>
<dbReference type="PRINTS" id="PR00413">
    <property type="entry name" value="HADHALOGNASE"/>
</dbReference>
<accession>A0A431VZA7</accession>
<evidence type="ECO:0000256" key="1">
    <source>
        <dbReference type="ARBA" id="ARBA00001946"/>
    </source>
</evidence>
<dbReference type="Gene3D" id="3.40.50.1000">
    <property type="entry name" value="HAD superfamily/HAD-like"/>
    <property type="match status" value="1"/>
</dbReference>
<dbReference type="Pfam" id="PF00702">
    <property type="entry name" value="Hydrolase"/>
    <property type="match status" value="1"/>
</dbReference>